<evidence type="ECO:0000313" key="1">
    <source>
        <dbReference type="EMBL" id="CAG8777652.1"/>
    </source>
</evidence>
<feature type="non-terminal residue" evidence="1">
    <location>
        <position position="98"/>
    </location>
</feature>
<dbReference type="Proteomes" id="UP000789366">
    <property type="component" value="Unassembled WGS sequence"/>
</dbReference>
<evidence type="ECO:0000313" key="2">
    <source>
        <dbReference type="Proteomes" id="UP000789366"/>
    </source>
</evidence>
<reference evidence="1" key="1">
    <citation type="submission" date="2021-06" db="EMBL/GenBank/DDBJ databases">
        <authorList>
            <person name="Kallberg Y."/>
            <person name="Tangrot J."/>
            <person name="Rosling A."/>
        </authorList>
    </citation>
    <scope>NUCLEOTIDE SEQUENCE</scope>
    <source>
        <strain evidence="1">28 12/20/2015</strain>
    </source>
</reference>
<sequence>MSKKFELEWKKLYEDVLAHFNLRFDPEPSPLQTELQTDVQIFESDLVIDLYELFKNPKNEINAQVIHIYGDVVQLSNNLEIQMLGSHGIILIVARRFE</sequence>
<proteinExistence type="predicted"/>
<organism evidence="1 2">
    <name type="scientific">Cetraspora pellucida</name>
    <dbReference type="NCBI Taxonomy" id="1433469"/>
    <lineage>
        <taxon>Eukaryota</taxon>
        <taxon>Fungi</taxon>
        <taxon>Fungi incertae sedis</taxon>
        <taxon>Mucoromycota</taxon>
        <taxon>Glomeromycotina</taxon>
        <taxon>Glomeromycetes</taxon>
        <taxon>Diversisporales</taxon>
        <taxon>Gigasporaceae</taxon>
        <taxon>Cetraspora</taxon>
    </lineage>
</organism>
<dbReference type="EMBL" id="CAJVPW010058142">
    <property type="protein sequence ID" value="CAG8777652.1"/>
    <property type="molecule type" value="Genomic_DNA"/>
</dbReference>
<keyword evidence="2" id="KW-1185">Reference proteome</keyword>
<gene>
    <name evidence="1" type="ORF">SPELUC_LOCUS16173</name>
</gene>
<protein>
    <submittedName>
        <fullName evidence="1">11793_t:CDS:1</fullName>
    </submittedName>
</protein>
<accession>A0ACA9R568</accession>
<comment type="caution">
    <text evidence="1">The sequence shown here is derived from an EMBL/GenBank/DDBJ whole genome shotgun (WGS) entry which is preliminary data.</text>
</comment>
<name>A0ACA9R568_9GLOM</name>